<organism evidence="9 10">
    <name type="scientific">Exophiala bonariae</name>
    <dbReference type="NCBI Taxonomy" id="1690606"/>
    <lineage>
        <taxon>Eukaryota</taxon>
        <taxon>Fungi</taxon>
        <taxon>Dikarya</taxon>
        <taxon>Ascomycota</taxon>
        <taxon>Pezizomycotina</taxon>
        <taxon>Eurotiomycetes</taxon>
        <taxon>Chaetothyriomycetidae</taxon>
        <taxon>Chaetothyriales</taxon>
        <taxon>Herpotrichiellaceae</taxon>
        <taxon>Exophiala</taxon>
    </lineage>
</organism>
<dbReference type="GO" id="GO:0005634">
    <property type="term" value="C:nucleus"/>
    <property type="evidence" value="ECO:0007669"/>
    <property type="project" value="UniProtKB-SubCell"/>
</dbReference>
<keyword evidence="4" id="KW-0238">DNA-binding</keyword>
<evidence type="ECO:0000256" key="7">
    <source>
        <dbReference type="SAM" id="MobiDB-lite"/>
    </source>
</evidence>
<feature type="compositionally biased region" description="Polar residues" evidence="7">
    <location>
        <begin position="12"/>
        <end position="23"/>
    </location>
</feature>
<keyword evidence="3" id="KW-0805">Transcription regulation</keyword>
<dbReference type="InterPro" id="IPR001138">
    <property type="entry name" value="Zn2Cys6_DnaBD"/>
</dbReference>
<dbReference type="CDD" id="cd00067">
    <property type="entry name" value="GAL4"/>
    <property type="match status" value="1"/>
</dbReference>
<dbReference type="Gene3D" id="4.10.240.10">
    <property type="entry name" value="Zn(2)-C6 fungal-type DNA-binding domain"/>
    <property type="match status" value="1"/>
</dbReference>
<evidence type="ECO:0000256" key="2">
    <source>
        <dbReference type="ARBA" id="ARBA00022723"/>
    </source>
</evidence>
<dbReference type="GO" id="GO:0000976">
    <property type="term" value="F:transcription cis-regulatory region binding"/>
    <property type="evidence" value="ECO:0007669"/>
    <property type="project" value="TreeGrafter"/>
</dbReference>
<evidence type="ECO:0000256" key="5">
    <source>
        <dbReference type="ARBA" id="ARBA00023163"/>
    </source>
</evidence>
<keyword evidence="10" id="KW-1185">Reference proteome</keyword>
<evidence type="ECO:0000256" key="4">
    <source>
        <dbReference type="ARBA" id="ARBA00023125"/>
    </source>
</evidence>
<protein>
    <recommendedName>
        <fullName evidence="8">Zn(2)-C6 fungal-type domain-containing protein</fullName>
    </recommendedName>
</protein>
<name>A0AAV9N1U3_9EURO</name>
<dbReference type="SMART" id="SM00066">
    <property type="entry name" value="GAL4"/>
    <property type="match status" value="1"/>
</dbReference>
<keyword evidence="5" id="KW-0804">Transcription</keyword>
<evidence type="ECO:0000313" key="10">
    <source>
        <dbReference type="Proteomes" id="UP001358417"/>
    </source>
</evidence>
<gene>
    <name evidence="9" type="ORF">LTR84_006413</name>
</gene>
<dbReference type="GeneID" id="89974585"/>
<dbReference type="InterPro" id="IPR036864">
    <property type="entry name" value="Zn2-C6_fun-type_DNA-bd_sf"/>
</dbReference>
<dbReference type="InterPro" id="IPR007219">
    <property type="entry name" value="XnlR_reg_dom"/>
</dbReference>
<keyword evidence="2" id="KW-0479">Metal-binding</keyword>
<comment type="subcellular location">
    <subcellularLocation>
        <location evidence="1">Nucleus</location>
    </subcellularLocation>
</comment>
<evidence type="ECO:0000259" key="8">
    <source>
        <dbReference type="PROSITE" id="PS00463"/>
    </source>
</evidence>
<evidence type="ECO:0000313" key="9">
    <source>
        <dbReference type="EMBL" id="KAK5047748.1"/>
    </source>
</evidence>
<feature type="domain" description="Zn(2)-C6 fungal-type" evidence="8">
    <location>
        <begin position="33"/>
        <end position="63"/>
    </location>
</feature>
<dbReference type="Proteomes" id="UP001358417">
    <property type="component" value="Unassembled WGS sequence"/>
</dbReference>
<dbReference type="EMBL" id="JAVRRD010000024">
    <property type="protein sequence ID" value="KAK5047748.1"/>
    <property type="molecule type" value="Genomic_DNA"/>
</dbReference>
<dbReference type="GO" id="GO:0006351">
    <property type="term" value="P:DNA-templated transcription"/>
    <property type="evidence" value="ECO:0007669"/>
    <property type="project" value="InterPro"/>
</dbReference>
<keyword evidence="6" id="KW-0539">Nucleus</keyword>
<proteinExistence type="predicted"/>
<comment type="caution">
    <text evidence="9">The sequence shown here is derived from an EMBL/GenBank/DDBJ whole genome shotgun (WGS) entry which is preliminary data.</text>
</comment>
<dbReference type="AlphaFoldDB" id="A0AAV9N1U3"/>
<dbReference type="RefSeq" id="XP_064703275.1">
    <property type="nucleotide sequence ID" value="XM_064849974.1"/>
</dbReference>
<sequence>MTDEVAPRDVGSQPSNELTTTSSSKRRHKMNKACVACRSTKTKCLPSKFGDSCEACVKKSRLCVPTGPIKPRIKSSEKFSELEKKIESLTKALGAKHQPPTPPESGRSIVSSEDLIQDRNTYTTAQSLNQLPDRLEKTTLSRLPDDLRTTRRTCIDVIDQGFIDYPTAEVLFNHYSISMQPILPIVNFSGENHLDRVRATKPMSLLAILAVSSASILPSFEHRLIMELNEQLARHIFIVGARSLDLVQAMLIYSQYYIRPAASKNFTQTHFVSSAVAMSYDLSIHRTEGSSRGPRNQTEHEHARTWLSCWFAASLNSIVLHQPSIVSATNEVDSGLQRFLSDFESSHNDQWLFRLFRLQRLVEDTKTIYGPMSSKPVDSLDDNANAMKLKMCQQRLEDWKSTGTPNLDTRLNACAIHFAELVVHQIAMRNVVNRVYASYHANKATPGATGFSLCFAPWQLEAIWRCVVSCQGLLDIYCGLEDSLVRSLPNMFLVWTIFAGFTLVKLGYLAEGASSPDSSIMANMLSQKSTPEFLDAMVTKIDVVSRNGYLPQAKGFGLAFKKLKSYYLQKKHTCLHSGGDCEFGVDGEAAEVVDPLGGALRQSAMDPSNEVLGESDWQSVEFRQSPGGSSSARQTVLEQPLQVFTEVSQDMTDAPDASFPDVYNPSAYDRTDWNDFVLDDVAMREINDFMMEDDPGWMRSFL</sequence>
<dbReference type="PANTHER" id="PTHR31845">
    <property type="entry name" value="FINGER DOMAIN PROTEIN, PUTATIVE-RELATED"/>
    <property type="match status" value="1"/>
</dbReference>
<dbReference type="GO" id="GO:0008270">
    <property type="term" value="F:zinc ion binding"/>
    <property type="evidence" value="ECO:0007669"/>
    <property type="project" value="InterPro"/>
</dbReference>
<evidence type="ECO:0000256" key="6">
    <source>
        <dbReference type="ARBA" id="ARBA00023242"/>
    </source>
</evidence>
<dbReference type="PANTHER" id="PTHR31845:SF39">
    <property type="entry name" value="TRANSCRIPTION FACTOR PBCR-RELATED"/>
    <property type="match status" value="1"/>
</dbReference>
<reference evidence="9 10" key="1">
    <citation type="submission" date="2023-08" db="EMBL/GenBank/DDBJ databases">
        <title>Black Yeasts Isolated from many extreme environments.</title>
        <authorList>
            <person name="Coleine C."/>
            <person name="Stajich J.E."/>
            <person name="Selbmann L."/>
        </authorList>
    </citation>
    <scope>NUCLEOTIDE SEQUENCE [LARGE SCALE GENOMIC DNA]</scope>
    <source>
        <strain evidence="9 10">CCFEE 5792</strain>
    </source>
</reference>
<dbReference type="Pfam" id="PF04082">
    <property type="entry name" value="Fungal_trans"/>
    <property type="match status" value="1"/>
</dbReference>
<feature type="region of interest" description="Disordered" evidence="7">
    <location>
        <begin position="1"/>
        <end position="31"/>
    </location>
</feature>
<dbReference type="GO" id="GO:0000981">
    <property type="term" value="F:DNA-binding transcription factor activity, RNA polymerase II-specific"/>
    <property type="evidence" value="ECO:0007669"/>
    <property type="project" value="InterPro"/>
</dbReference>
<evidence type="ECO:0000256" key="1">
    <source>
        <dbReference type="ARBA" id="ARBA00004123"/>
    </source>
</evidence>
<dbReference type="InterPro" id="IPR051089">
    <property type="entry name" value="prtT"/>
</dbReference>
<dbReference type="PROSITE" id="PS00463">
    <property type="entry name" value="ZN2_CY6_FUNGAL_1"/>
    <property type="match status" value="1"/>
</dbReference>
<dbReference type="SUPFAM" id="SSF57701">
    <property type="entry name" value="Zn2/Cys6 DNA-binding domain"/>
    <property type="match status" value="1"/>
</dbReference>
<accession>A0AAV9N1U3</accession>
<dbReference type="CDD" id="cd12148">
    <property type="entry name" value="fungal_TF_MHR"/>
    <property type="match status" value="1"/>
</dbReference>
<evidence type="ECO:0000256" key="3">
    <source>
        <dbReference type="ARBA" id="ARBA00023015"/>
    </source>
</evidence>